<evidence type="ECO:0000256" key="2">
    <source>
        <dbReference type="SAM" id="SignalP"/>
    </source>
</evidence>
<dbReference type="GO" id="GO:0005737">
    <property type="term" value="C:cytoplasm"/>
    <property type="evidence" value="ECO:0007669"/>
    <property type="project" value="TreeGrafter"/>
</dbReference>
<name>A0A1H7ITQ9_RUMAL</name>
<evidence type="ECO:0000313" key="4">
    <source>
        <dbReference type="EMBL" id="SEK65839.1"/>
    </source>
</evidence>
<sequence length="459" mass="52223">MVINIKKYLSAAAALLLTVTIPVSCNHSSKSAKSGNADDPSSQTEESTEISQGSDYKFETKTHQLEIDGSYYQVYSKEIKFNYLDKPYEEWLSYVSPYDEYVPLLYSDDSGYYTTLDTVAFAIRYAYENGIEELEFPVEYDSALIDLGWQYAGLSFPDVPMTAGGCEYQLTENGYYRMKLSDSVLKAASHTDEVIAAAKEIVESIPPECTTDADKAYYLYDWVCTNVAYDEYHINSTGMVNNEPQSVYGAIVKKRAVCDGIASAIQLLFNMADIDCGKVDADAISADESGHVWNFAYIGDEVWDFDATWDLRNYYETEDDELTSFENSEYYKWFGTERSSKLGMTNLNDNCIYFLPPTEEKFSADSPAAKCADILVNITDESDDIEYIYDGKSHTSVENEKLREIIDQKGHAVLKFNDPYLLEGFDHELELYREPIYKEKDNSELVYELDLENCLLELR</sequence>
<gene>
    <name evidence="4" type="ORF">SAMN05216469_10496</name>
</gene>
<feature type="domain" description="Transglutaminase-like" evidence="3">
    <location>
        <begin position="203"/>
        <end position="303"/>
    </location>
</feature>
<feature type="compositionally biased region" description="Low complexity" evidence="1">
    <location>
        <begin position="41"/>
        <end position="54"/>
    </location>
</feature>
<dbReference type="AlphaFoldDB" id="A0A1H7ITQ9"/>
<protein>
    <submittedName>
        <fullName evidence="4">Transglutaminase-like superfamily protein</fullName>
    </submittedName>
</protein>
<reference evidence="4 5" key="1">
    <citation type="submission" date="2016-10" db="EMBL/GenBank/DDBJ databases">
        <authorList>
            <person name="de Groot N.N."/>
        </authorList>
    </citation>
    <scope>NUCLEOTIDE SEQUENCE [LARGE SCALE GENOMIC DNA]</scope>
    <source>
        <strain evidence="4 5">KH2T6</strain>
    </source>
</reference>
<evidence type="ECO:0000313" key="5">
    <source>
        <dbReference type="Proteomes" id="UP000186015"/>
    </source>
</evidence>
<feature type="signal peptide" evidence="2">
    <location>
        <begin position="1"/>
        <end position="25"/>
    </location>
</feature>
<feature type="region of interest" description="Disordered" evidence="1">
    <location>
        <begin position="27"/>
        <end position="55"/>
    </location>
</feature>
<dbReference type="Pfam" id="PF01841">
    <property type="entry name" value="Transglut_core"/>
    <property type="match status" value="1"/>
</dbReference>
<dbReference type="InterPro" id="IPR038765">
    <property type="entry name" value="Papain-like_cys_pep_sf"/>
</dbReference>
<dbReference type="InterPro" id="IPR002931">
    <property type="entry name" value="Transglutaminase-like"/>
</dbReference>
<dbReference type="EMBL" id="FOAT01000004">
    <property type="protein sequence ID" value="SEK65839.1"/>
    <property type="molecule type" value="Genomic_DNA"/>
</dbReference>
<dbReference type="InterPro" id="IPR052557">
    <property type="entry name" value="CAP/Cytokinesis_protein"/>
</dbReference>
<evidence type="ECO:0000256" key="1">
    <source>
        <dbReference type="SAM" id="MobiDB-lite"/>
    </source>
</evidence>
<dbReference type="Gene3D" id="3.10.620.30">
    <property type="match status" value="1"/>
</dbReference>
<proteinExistence type="predicted"/>
<evidence type="ECO:0000259" key="3">
    <source>
        <dbReference type="Pfam" id="PF01841"/>
    </source>
</evidence>
<dbReference type="PANTHER" id="PTHR46333">
    <property type="entry name" value="CYTOKINESIS PROTEIN 3"/>
    <property type="match status" value="1"/>
</dbReference>
<feature type="chain" id="PRO_5039035158" evidence="2">
    <location>
        <begin position="26"/>
        <end position="459"/>
    </location>
</feature>
<accession>A0A1H7ITQ9</accession>
<organism evidence="4 5">
    <name type="scientific">Ruminococcus albus</name>
    <dbReference type="NCBI Taxonomy" id="1264"/>
    <lineage>
        <taxon>Bacteria</taxon>
        <taxon>Bacillati</taxon>
        <taxon>Bacillota</taxon>
        <taxon>Clostridia</taxon>
        <taxon>Eubacteriales</taxon>
        <taxon>Oscillospiraceae</taxon>
        <taxon>Ruminococcus</taxon>
    </lineage>
</organism>
<dbReference type="SUPFAM" id="SSF54001">
    <property type="entry name" value="Cysteine proteinases"/>
    <property type="match status" value="1"/>
</dbReference>
<keyword evidence="2" id="KW-0732">Signal</keyword>
<dbReference type="Proteomes" id="UP000186015">
    <property type="component" value="Unassembled WGS sequence"/>
</dbReference>
<dbReference type="PANTHER" id="PTHR46333:SF2">
    <property type="entry name" value="CYTOKINESIS PROTEIN 3"/>
    <property type="match status" value="1"/>
</dbReference>